<proteinExistence type="predicted"/>
<dbReference type="EMBL" id="CAVNYO010000440">
    <property type="protein sequence ID" value="CAK5280482.1"/>
    <property type="molecule type" value="Genomic_DNA"/>
</dbReference>
<evidence type="ECO:0000256" key="3">
    <source>
        <dbReference type="SAM" id="MobiDB-lite"/>
    </source>
</evidence>
<feature type="repeat" description="PPR" evidence="2">
    <location>
        <begin position="366"/>
        <end position="400"/>
    </location>
</feature>
<feature type="repeat" description="PPR" evidence="2">
    <location>
        <begin position="512"/>
        <end position="546"/>
    </location>
</feature>
<comment type="caution">
    <text evidence="5">The sequence shown here is derived from an EMBL/GenBank/DDBJ whole genome shotgun (WGS) entry which is preliminary data.</text>
</comment>
<gene>
    <name evidence="5" type="ORF">MYCIT1_LOCUS30980</name>
    <name evidence="4" type="ORF">MYCIT1_LOCUS4809</name>
</gene>
<protein>
    <recommendedName>
        <fullName evidence="7">Pentatricopeptide repeat-containing protein</fullName>
    </recommendedName>
</protein>
<evidence type="ECO:0000256" key="2">
    <source>
        <dbReference type="PROSITE-ProRule" id="PRU00708"/>
    </source>
</evidence>
<feature type="non-terminal residue" evidence="5">
    <location>
        <position position="1"/>
    </location>
</feature>
<feature type="region of interest" description="Disordered" evidence="3">
    <location>
        <begin position="22"/>
        <end position="42"/>
    </location>
</feature>
<evidence type="ECO:0000313" key="4">
    <source>
        <dbReference type="EMBL" id="CAK5264553.1"/>
    </source>
</evidence>
<accession>A0AAD2K5Q1</accession>
<evidence type="ECO:0000313" key="6">
    <source>
        <dbReference type="Proteomes" id="UP001295794"/>
    </source>
</evidence>
<keyword evidence="6" id="KW-1185">Reference proteome</keyword>
<dbReference type="AlphaFoldDB" id="A0AAD2K5Q1"/>
<evidence type="ECO:0000256" key="1">
    <source>
        <dbReference type="ARBA" id="ARBA00022737"/>
    </source>
</evidence>
<dbReference type="Gene3D" id="1.25.40.10">
    <property type="entry name" value="Tetratricopeptide repeat domain"/>
    <property type="match status" value="3"/>
</dbReference>
<dbReference type="PANTHER" id="PTHR47936">
    <property type="entry name" value="PPR_LONG DOMAIN-CONTAINING PROTEIN"/>
    <property type="match status" value="1"/>
</dbReference>
<dbReference type="EMBL" id="CAVNYO010000060">
    <property type="protein sequence ID" value="CAK5264553.1"/>
    <property type="molecule type" value="Genomic_DNA"/>
</dbReference>
<dbReference type="Pfam" id="PF13812">
    <property type="entry name" value="PPR_3"/>
    <property type="match status" value="1"/>
</dbReference>
<sequence length="717" mass="81260">LRARTTTRLPIARFPHSARFAHSARFPPTAPRSRPPPKDAGQTVDPILFSQIRQRIVQRHNASTVEVDEDLVNRSIFQITSALKNKDLSLARRSWEELERVKCLHFIGPQLLEEIAKLAMTHSPTDSLLSRWSPDGQEFVESVVLAAASRRSLSPLQNCMLKYLQREDANAALKLYAKFTQLHTESTASDVEPLEEEVVVLKPKSETSPSDLFLVVVAAYAHLDAFEDAARAYLGMEQQMDRHSYHPMSRRLPLKTKAKFLYFVQRLDVVRSVSRPLTLSKHIDNLSKHPQSNRAALQELYESVMDTVLEPDACVAPDDERRTPTKIVGMSELIWASFLTAFLRRSENEMAAKVWKHMTQLGVKPGILTWNLVIAVYEDRRSVREALGAWDAMVAQGVQPDGATFRSVISCLFSARQSDDAVRWFKAFVEKTQSRCSQAQTIAIYNAMLHGFLQEKKNEAKAMELFRLMLAEGPEPDLVSYNTLMGYHGRWGDLKAMAAVIQEMSAKQVAGDVFTYSTILSALLKVGRTDAPQMVIGIMRRQGVKANVAIYTAIIDAQMREQTVASLQIAMKMLDGMENDPDTAPNHITYTTILAGLYRGTWLTPEQIQHQKDDIVARMKRRKIVLEPGGYNILINACLRWPDSQGLEEALWFYRDMTRRRVPLDTSTWYILLAGSLARGEWKLAREIAEDMFASNIQPTNSILRLVDQIRERGIHR</sequence>
<dbReference type="GO" id="GO:0031930">
    <property type="term" value="P:mitochondria-nucleus signaling pathway"/>
    <property type="evidence" value="ECO:0007669"/>
    <property type="project" value="TreeGrafter"/>
</dbReference>
<dbReference type="Proteomes" id="UP001295794">
    <property type="component" value="Unassembled WGS sequence"/>
</dbReference>
<dbReference type="InterPro" id="IPR011990">
    <property type="entry name" value="TPR-like_helical_dom_sf"/>
</dbReference>
<dbReference type="NCBIfam" id="TIGR00756">
    <property type="entry name" value="PPR"/>
    <property type="match status" value="2"/>
</dbReference>
<organism evidence="5 6">
    <name type="scientific">Mycena citricolor</name>
    <dbReference type="NCBI Taxonomy" id="2018698"/>
    <lineage>
        <taxon>Eukaryota</taxon>
        <taxon>Fungi</taxon>
        <taxon>Dikarya</taxon>
        <taxon>Basidiomycota</taxon>
        <taxon>Agaricomycotina</taxon>
        <taxon>Agaricomycetes</taxon>
        <taxon>Agaricomycetidae</taxon>
        <taxon>Agaricales</taxon>
        <taxon>Marasmiineae</taxon>
        <taxon>Mycenaceae</taxon>
        <taxon>Mycena</taxon>
    </lineage>
</organism>
<name>A0AAD2K5Q1_9AGAR</name>
<feature type="repeat" description="PPR" evidence="2">
    <location>
        <begin position="665"/>
        <end position="699"/>
    </location>
</feature>
<feature type="repeat" description="PPR" evidence="2">
    <location>
        <begin position="331"/>
        <end position="365"/>
    </location>
</feature>
<reference evidence="5" key="1">
    <citation type="submission" date="2023-11" db="EMBL/GenBank/DDBJ databases">
        <authorList>
            <person name="De Vega J J."/>
            <person name="De Vega J J."/>
        </authorList>
    </citation>
    <scope>NUCLEOTIDE SEQUENCE</scope>
</reference>
<dbReference type="Pfam" id="PF13041">
    <property type="entry name" value="PPR_2"/>
    <property type="match status" value="2"/>
</dbReference>
<dbReference type="PROSITE" id="PS51375">
    <property type="entry name" value="PPR"/>
    <property type="match status" value="5"/>
</dbReference>
<dbReference type="PANTHER" id="PTHR47936:SF8">
    <property type="entry name" value="PENTATRICOPEPTIDE REPEAT-CONTAINING PROTEIN"/>
    <property type="match status" value="1"/>
</dbReference>
<evidence type="ECO:0000313" key="5">
    <source>
        <dbReference type="EMBL" id="CAK5280482.1"/>
    </source>
</evidence>
<dbReference type="InterPro" id="IPR002885">
    <property type="entry name" value="PPR_rpt"/>
</dbReference>
<evidence type="ECO:0008006" key="7">
    <source>
        <dbReference type="Google" id="ProtNLM"/>
    </source>
</evidence>
<keyword evidence="1" id="KW-0677">Repeat</keyword>
<feature type="repeat" description="PPR" evidence="2">
    <location>
        <begin position="441"/>
        <end position="476"/>
    </location>
</feature>